<evidence type="ECO:0000313" key="3">
    <source>
        <dbReference type="Proteomes" id="UP000266677"/>
    </source>
</evidence>
<dbReference type="Gene3D" id="3.10.450.50">
    <property type="match status" value="1"/>
</dbReference>
<dbReference type="NCBIfam" id="TIGR02246">
    <property type="entry name" value="SgcJ/EcaC family oxidoreductase"/>
    <property type="match status" value="1"/>
</dbReference>
<comment type="caution">
    <text evidence="2">The sequence shown here is derived from an EMBL/GenBank/DDBJ whole genome shotgun (WGS) entry which is preliminary data.</text>
</comment>
<evidence type="ECO:0000313" key="2">
    <source>
        <dbReference type="EMBL" id="RJO70777.1"/>
    </source>
</evidence>
<dbReference type="InterPro" id="IPR032710">
    <property type="entry name" value="NTF2-like_dom_sf"/>
</dbReference>
<keyword evidence="3" id="KW-1185">Reference proteome</keyword>
<dbReference type="Pfam" id="PF14534">
    <property type="entry name" value="DUF4440"/>
    <property type="match status" value="1"/>
</dbReference>
<dbReference type="EMBL" id="QZFU01000036">
    <property type="protein sequence ID" value="RJO70777.1"/>
    <property type="molecule type" value="Genomic_DNA"/>
</dbReference>
<dbReference type="Proteomes" id="UP000266677">
    <property type="component" value="Unassembled WGS sequence"/>
</dbReference>
<proteinExistence type="predicted"/>
<gene>
    <name evidence="2" type="ORF">D5S18_26635</name>
</gene>
<name>A0A3A4K7V3_9NOCA</name>
<dbReference type="OrthoDB" id="2887901at2"/>
<protein>
    <submittedName>
        <fullName evidence="2">SgcJ/EcaC family oxidoreductase</fullName>
    </submittedName>
</protein>
<accession>A0A3A4K7V3</accession>
<evidence type="ECO:0000259" key="1">
    <source>
        <dbReference type="Pfam" id="PF14534"/>
    </source>
</evidence>
<sequence length="145" mass="15209">MSSSNSAKPIATEALSIDDERAIRDLVARADRSQADAAALPGLHTDTTAIVNFYGRRILGRDTVEAAMNAALSSGLGAVRTSVEVIDIRPLTGDTALVSCIKTVYDERPAAEQVPPTTGALTYVTVRTPAGWKIGLAQTTPIVSD</sequence>
<organism evidence="2 3">
    <name type="scientific">Nocardia panacis</name>
    <dbReference type="NCBI Taxonomy" id="2340916"/>
    <lineage>
        <taxon>Bacteria</taxon>
        <taxon>Bacillati</taxon>
        <taxon>Actinomycetota</taxon>
        <taxon>Actinomycetes</taxon>
        <taxon>Mycobacteriales</taxon>
        <taxon>Nocardiaceae</taxon>
        <taxon>Nocardia</taxon>
    </lineage>
</organism>
<dbReference type="SUPFAM" id="SSF54427">
    <property type="entry name" value="NTF2-like"/>
    <property type="match status" value="1"/>
</dbReference>
<reference evidence="2 3" key="1">
    <citation type="submission" date="2018-09" db="EMBL/GenBank/DDBJ databases">
        <title>YIM PH21274 draft genome.</title>
        <authorList>
            <person name="Miao C."/>
        </authorList>
    </citation>
    <scope>NUCLEOTIDE SEQUENCE [LARGE SCALE GENOMIC DNA]</scope>
    <source>
        <strain evidence="2 3">YIM PH 21724</strain>
    </source>
</reference>
<dbReference type="AlphaFoldDB" id="A0A3A4K7V3"/>
<dbReference type="InterPro" id="IPR011944">
    <property type="entry name" value="Steroid_delta5-4_isomerase"/>
</dbReference>
<dbReference type="RefSeq" id="WP_120043834.1">
    <property type="nucleotide sequence ID" value="NZ_QZFU01000036.1"/>
</dbReference>
<feature type="domain" description="DUF4440" evidence="1">
    <location>
        <begin position="34"/>
        <end position="134"/>
    </location>
</feature>
<dbReference type="InterPro" id="IPR027843">
    <property type="entry name" value="DUF4440"/>
</dbReference>